<proteinExistence type="predicted"/>
<dbReference type="EMBL" id="GBRH01175607">
    <property type="protein sequence ID" value="JAE22289.1"/>
    <property type="molecule type" value="Transcribed_RNA"/>
</dbReference>
<dbReference type="AlphaFoldDB" id="A0A0A9GFS4"/>
<name>A0A0A9GFS4_ARUDO</name>
<evidence type="ECO:0000256" key="1">
    <source>
        <dbReference type="SAM" id="Phobius"/>
    </source>
</evidence>
<keyword evidence="1" id="KW-1133">Transmembrane helix</keyword>
<evidence type="ECO:0000313" key="2">
    <source>
        <dbReference type="EMBL" id="JAE22289.1"/>
    </source>
</evidence>
<dbReference type="PROSITE" id="PS51257">
    <property type="entry name" value="PROKAR_LIPOPROTEIN"/>
    <property type="match status" value="1"/>
</dbReference>
<protein>
    <submittedName>
        <fullName evidence="2">Uncharacterized protein</fullName>
    </submittedName>
</protein>
<accession>A0A0A9GFS4</accession>
<sequence length="58" mass="6911">MVLRPCLSLKGSFSHVQLVVMLGCSDWYLWLWGVHQMVVFGLIWQNCVVDRWLIDYIR</sequence>
<reference evidence="2" key="1">
    <citation type="submission" date="2014-09" db="EMBL/GenBank/DDBJ databases">
        <authorList>
            <person name="Magalhaes I.L.F."/>
            <person name="Oliveira U."/>
            <person name="Santos F.R."/>
            <person name="Vidigal T.H.D.A."/>
            <person name="Brescovit A.D."/>
            <person name="Santos A.J."/>
        </authorList>
    </citation>
    <scope>NUCLEOTIDE SEQUENCE</scope>
    <source>
        <tissue evidence="2">Shoot tissue taken approximately 20 cm above the soil surface</tissue>
    </source>
</reference>
<keyword evidence="1" id="KW-0812">Transmembrane</keyword>
<feature type="transmembrane region" description="Helical" evidence="1">
    <location>
        <begin position="27"/>
        <end position="49"/>
    </location>
</feature>
<organism evidence="2">
    <name type="scientific">Arundo donax</name>
    <name type="common">Giant reed</name>
    <name type="synonym">Donax arundinaceus</name>
    <dbReference type="NCBI Taxonomy" id="35708"/>
    <lineage>
        <taxon>Eukaryota</taxon>
        <taxon>Viridiplantae</taxon>
        <taxon>Streptophyta</taxon>
        <taxon>Embryophyta</taxon>
        <taxon>Tracheophyta</taxon>
        <taxon>Spermatophyta</taxon>
        <taxon>Magnoliopsida</taxon>
        <taxon>Liliopsida</taxon>
        <taxon>Poales</taxon>
        <taxon>Poaceae</taxon>
        <taxon>PACMAD clade</taxon>
        <taxon>Arundinoideae</taxon>
        <taxon>Arundineae</taxon>
        <taxon>Arundo</taxon>
    </lineage>
</organism>
<reference evidence="2" key="2">
    <citation type="journal article" date="2015" name="Data Brief">
        <title>Shoot transcriptome of the giant reed, Arundo donax.</title>
        <authorList>
            <person name="Barrero R.A."/>
            <person name="Guerrero F.D."/>
            <person name="Moolhuijzen P."/>
            <person name="Goolsby J.A."/>
            <person name="Tidwell J."/>
            <person name="Bellgard S.E."/>
            <person name="Bellgard M.I."/>
        </authorList>
    </citation>
    <scope>NUCLEOTIDE SEQUENCE</scope>
    <source>
        <tissue evidence="2">Shoot tissue taken approximately 20 cm above the soil surface</tissue>
    </source>
</reference>
<keyword evidence="1" id="KW-0472">Membrane</keyword>